<dbReference type="EMBL" id="UINC01113922">
    <property type="protein sequence ID" value="SVC83869.1"/>
    <property type="molecule type" value="Genomic_DNA"/>
</dbReference>
<gene>
    <name evidence="2" type="ORF">METZ01_LOCUS336723</name>
</gene>
<dbReference type="Gene3D" id="1.10.1370.10">
    <property type="entry name" value="Neurolysin, domain 3"/>
    <property type="match status" value="1"/>
</dbReference>
<dbReference type="SUPFAM" id="SSF55486">
    <property type="entry name" value="Metalloproteases ('zincins'), catalytic domain"/>
    <property type="match status" value="1"/>
</dbReference>
<proteinExistence type="predicted"/>
<dbReference type="InterPro" id="IPR024077">
    <property type="entry name" value="Neurolysin/TOP_dom2"/>
</dbReference>
<organism evidence="2">
    <name type="scientific">marine metagenome</name>
    <dbReference type="NCBI Taxonomy" id="408172"/>
    <lineage>
        <taxon>unclassified sequences</taxon>
        <taxon>metagenomes</taxon>
        <taxon>ecological metagenomes</taxon>
    </lineage>
</organism>
<accession>A0A382QE74</accession>
<dbReference type="AlphaFoldDB" id="A0A382QE74"/>
<dbReference type="GO" id="GO:0004222">
    <property type="term" value="F:metalloendopeptidase activity"/>
    <property type="evidence" value="ECO:0007669"/>
    <property type="project" value="InterPro"/>
</dbReference>
<dbReference type="InterPro" id="IPR024080">
    <property type="entry name" value="Neurolysin/TOP_N"/>
</dbReference>
<dbReference type="PANTHER" id="PTHR11804">
    <property type="entry name" value="PROTEASE M3 THIMET OLIGOPEPTIDASE-RELATED"/>
    <property type="match status" value="1"/>
</dbReference>
<dbReference type="GO" id="GO:0006508">
    <property type="term" value="P:proteolysis"/>
    <property type="evidence" value="ECO:0007669"/>
    <property type="project" value="InterPro"/>
</dbReference>
<evidence type="ECO:0000313" key="2">
    <source>
        <dbReference type="EMBL" id="SVC83869.1"/>
    </source>
</evidence>
<feature type="domain" description="Oligopeptidase A N-terminal" evidence="1">
    <location>
        <begin position="86"/>
        <end position="187"/>
    </location>
</feature>
<evidence type="ECO:0000259" key="1">
    <source>
        <dbReference type="Pfam" id="PF19310"/>
    </source>
</evidence>
<dbReference type="Pfam" id="PF19310">
    <property type="entry name" value="TOP_N"/>
    <property type="match status" value="1"/>
</dbReference>
<reference evidence="2" key="1">
    <citation type="submission" date="2018-05" db="EMBL/GenBank/DDBJ databases">
        <authorList>
            <person name="Lanie J.A."/>
            <person name="Ng W.-L."/>
            <person name="Kazmierczak K.M."/>
            <person name="Andrzejewski T.M."/>
            <person name="Davidsen T.M."/>
            <person name="Wayne K.J."/>
            <person name="Tettelin H."/>
            <person name="Glass J.I."/>
            <person name="Rusch D."/>
            <person name="Podicherti R."/>
            <person name="Tsui H.-C.T."/>
            <person name="Winkler M.E."/>
        </authorList>
    </citation>
    <scope>NUCLEOTIDE SEQUENCE</scope>
</reference>
<name>A0A382QE74_9ZZZZ</name>
<dbReference type="InterPro" id="IPR045090">
    <property type="entry name" value="Pept_M3A_M3B"/>
</dbReference>
<feature type="non-terminal residue" evidence="2">
    <location>
        <position position="235"/>
    </location>
</feature>
<dbReference type="InterPro" id="IPR045666">
    <property type="entry name" value="OpdA_N"/>
</dbReference>
<dbReference type="GO" id="GO:0006518">
    <property type="term" value="P:peptide metabolic process"/>
    <property type="evidence" value="ECO:0007669"/>
    <property type="project" value="TreeGrafter"/>
</dbReference>
<protein>
    <recommendedName>
        <fullName evidence="1">Oligopeptidase A N-terminal domain-containing protein</fullName>
    </recommendedName>
</protein>
<dbReference type="PANTHER" id="PTHR11804:SF84">
    <property type="entry name" value="SACCHAROLYSIN"/>
    <property type="match status" value="1"/>
</dbReference>
<sequence length="235" mass="27161">VLKQISYSLILGILLLILSCSTFQFQHDQSSNEAEHSRTNPLINGLNETIDFENIRENDIWQATENILRDADVILEEILSIHDSLRSFENTLLPLDDLYNHISKVWNPLELLSSVSNIESVREASDECSIIIQQYYVELSANESLYKAVLAYSQTNDAHTLKKNRKRFLESELRDFKHSGLGLSVDKQEKLKEIQNQLSELSMNFENNIISHVDTIFIPEELMAGLPDDYRQERY</sequence>
<dbReference type="Gene3D" id="1.20.1050.40">
    <property type="entry name" value="Endopeptidase. Chain P, domain 1"/>
    <property type="match status" value="1"/>
</dbReference>
<feature type="non-terminal residue" evidence="2">
    <location>
        <position position="1"/>
    </location>
</feature>